<keyword evidence="4" id="KW-1185">Reference proteome</keyword>
<keyword evidence="2" id="KW-0812">Transmembrane</keyword>
<dbReference type="InterPro" id="IPR019734">
    <property type="entry name" value="TPR_rpt"/>
</dbReference>
<feature type="repeat" description="TPR" evidence="1">
    <location>
        <begin position="145"/>
        <end position="178"/>
    </location>
</feature>
<dbReference type="Proteomes" id="UP000238157">
    <property type="component" value="Unassembled WGS sequence"/>
</dbReference>
<dbReference type="SMART" id="SM00028">
    <property type="entry name" value="TPR"/>
    <property type="match status" value="2"/>
</dbReference>
<name>A0A2T0WKG2_9BACT</name>
<gene>
    <name evidence="3" type="ORF">CLW00_107270</name>
</gene>
<dbReference type="InterPro" id="IPR011990">
    <property type="entry name" value="TPR-like_helical_dom_sf"/>
</dbReference>
<dbReference type="RefSeq" id="WP_106134212.1">
    <property type="nucleotide sequence ID" value="NZ_PVTR01000007.1"/>
</dbReference>
<keyword evidence="2" id="KW-0472">Membrane</keyword>
<evidence type="ECO:0000313" key="4">
    <source>
        <dbReference type="Proteomes" id="UP000238157"/>
    </source>
</evidence>
<dbReference type="Pfam" id="PF13432">
    <property type="entry name" value="TPR_16"/>
    <property type="match status" value="1"/>
</dbReference>
<evidence type="ECO:0000256" key="1">
    <source>
        <dbReference type="PROSITE-ProRule" id="PRU00339"/>
    </source>
</evidence>
<dbReference type="Gene3D" id="1.25.40.10">
    <property type="entry name" value="Tetratricopeptide repeat domain"/>
    <property type="match status" value="1"/>
</dbReference>
<dbReference type="OrthoDB" id="663481at2"/>
<comment type="caution">
    <text evidence="3">The sequence shown here is derived from an EMBL/GenBank/DDBJ whole genome shotgun (WGS) entry which is preliminary data.</text>
</comment>
<keyword evidence="2" id="KW-1133">Transmembrane helix</keyword>
<protein>
    <submittedName>
        <fullName evidence="3">Tetratricopeptide repeat protein</fullName>
    </submittedName>
</protein>
<reference evidence="3 4" key="1">
    <citation type="submission" date="2018-03" db="EMBL/GenBank/DDBJ databases">
        <title>Genomic Encyclopedia of Archaeal and Bacterial Type Strains, Phase II (KMG-II): from individual species to whole genera.</title>
        <authorList>
            <person name="Goeker M."/>
        </authorList>
    </citation>
    <scope>NUCLEOTIDE SEQUENCE [LARGE SCALE GENOMIC DNA]</scope>
    <source>
        <strain evidence="3 4">DSM 27929</strain>
    </source>
</reference>
<feature type="transmembrane region" description="Helical" evidence="2">
    <location>
        <begin position="96"/>
        <end position="117"/>
    </location>
</feature>
<organism evidence="3 4">
    <name type="scientific">Mongoliibacter ruber</name>
    <dbReference type="NCBI Taxonomy" id="1750599"/>
    <lineage>
        <taxon>Bacteria</taxon>
        <taxon>Pseudomonadati</taxon>
        <taxon>Bacteroidota</taxon>
        <taxon>Cytophagia</taxon>
        <taxon>Cytophagales</taxon>
        <taxon>Cyclobacteriaceae</taxon>
        <taxon>Mongoliibacter</taxon>
    </lineage>
</organism>
<accession>A0A2T0WKG2</accession>
<dbReference type="AlphaFoldDB" id="A0A2T0WKG2"/>
<evidence type="ECO:0000313" key="3">
    <source>
        <dbReference type="EMBL" id="PRY87200.1"/>
    </source>
</evidence>
<keyword evidence="1" id="KW-0802">TPR repeat</keyword>
<feature type="repeat" description="TPR" evidence="1">
    <location>
        <begin position="179"/>
        <end position="212"/>
    </location>
</feature>
<dbReference type="PROSITE" id="PS50005">
    <property type="entry name" value="TPR"/>
    <property type="match status" value="2"/>
</dbReference>
<sequence>MDQNIIDRIDAYLNDEMSEGERAIFEADLENNPELKKQYDLYREVDNSMSHLFSNDTKALEETLTNLSEKYSKETPLNSDFQTNDPKIKQIDKPNYFRLISALAAMFIMILAAYFLFFSTADSQDLAQNYFAENLTELSQTMGNSEELIQQGIAAYNLKDYNSAREYFEEVWKQDPENSEALKYLGLTYLAQKDFENAFSFFEQLTALPDLYSNPGLFYQAITLMMRNEGADVINAKELLKEVVRQNAEGSKQAKEWLDQI</sequence>
<dbReference type="SUPFAM" id="SSF48452">
    <property type="entry name" value="TPR-like"/>
    <property type="match status" value="1"/>
</dbReference>
<proteinExistence type="predicted"/>
<dbReference type="EMBL" id="PVTR01000007">
    <property type="protein sequence ID" value="PRY87200.1"/>
    <property type="molecule type" value="Genomic_DNA"/>
</dbReference>
<evidence type="ECO:0000256" key="2">
    <source>
        <dbReference type="SAM" id="Phobius"/>
    </source>
</evidence>